<evidence type="ECO:0000256" key="3">
    <source>
        <dbReference type="PROSITE-ProRule" id="PRU00221"/>
    </source>
</evidence>
<feature type="repeat" description="WD" evidence="3">
    <location>
        <begin position="1336"/>
        <end position="1377"/>
    </location>
</feature>
<gene>
    <name evidence="7" type="ORF">SAMN05428953_12069</name>
</gene>
<feature type="repeat" description="WD" evidence="3">
    <location>
        <begin position="860"/>
        <end position="901"/>
    </location>
</feature>
<proteinExistence type="predicted"/>
<dbReference type="Pfam" id="PF00400">
    <property type="entry name" value="WD40"/>
    <property type="match status" value="10"/>
</dbReference>
<feature type="domain" description="Guanylate cyclase" evidence="6">
    <location>
        <begin position="10"/>
        <end position="124"/>
    </location>
</feature>
<evidence type="ECO:0000256" key="2">
    <source>
        <dbReference type="ARBA" id="ARBA00022737"/>
    </source>
</evidence>
<keyword evidence="1 3" id="KW-0853">WD repeat</keyword>
<dbReference type="InterPro" id="IPR001680">
    <property type="entry name" value="WD40_rpt"/>
</dbReference>
<dbReference type="SUPFAM" id="SSF55073">
    <property type="entry name" value="Nucleotide cyclase"/>
    <property type="match status" value="1"/>
</dbReference>
<reference evidence="8" key="1">
    <citation type="submission" date="2016-10" db="EMBL/GenBank/DDBJ databases">
        <authorList>
            <person name="Varghese N."/>
            <person name="Submissions S."/>
        </authorList>
    </citation>
    <scope>NUCLEOTIDE SEQUENCE [LARGE SCALE GENOMIC DNA]</scope>
    <source>
        <strain evidence="8">CGMCC 1.11022</strain>
    </source>
</reference>
<dbReference type="EMBL" id="FNEE01000020">
    <property type="protein sequence ID" value="SDK77268.1"/>
    <property type="molecule type" value="Genomic_DNA"/>
</dbReference>
<dbReference type="Gene3D" id="2.130.10.10">
    <property type="entry name" value="YVTN repeat-like/Quinoprotein amine dehydrogenase"/>
    <property type="match status" value="5"/>
</dbReference>
<dbReference type="GO" id="GO:0035556">
    <property type="term" value="P:intracellular signal transduction"/>
    <property type="evidence" value="ECO:0007669"/>
    <property type="project" value="InterPro"/>
</dbReference>
<dbReference type="SUPFAM" id="SSF52540">
    <property type="entry name" value="P-loop containing nucleoside triphosphate hydrolases"/>
    <property type="match status" value="1"/>
</dbReference>
<dbReference type="PANTHER" id="PTHR19879">
    <property type="entry name" value="TRANSCRIPTION INITIATION FACTOR TFIID"/>
    <property type="match status" value="1"/>
</dbReference>
<keyword evidence="5" id="KW-0812">Transmembrane</keyword>
<dbReference type="InterPro" id="IPR011047">
    <property type="entry name" value="Quinoprotein_ADH-like_sf"/>
</dbReference>
<keyword evidence="5" id="KW-1133">Transmembrane helix</keyword>
<dbReference type="CDD" id="cd07302">
    <property type="entry name" value="CHD"/>
    <property type="match status" value="1"/>
</dbReference>
<name>A0A1G9EMF3_9HYPH</name>
<dbReference type="PRINTS" id="PR00320">
    <property type="entry name" value="GPROTEINBRPT"/>
</dbReference>
<dbReference type="Pfam" id="PF00211">
    <property type="entry name" value="Guanylate_cyc"/>
    <property type="match status" value="1"/>
</dbReference>
<dbReference type="InterPro" id="IPR029787">
    <property type="entry name" value="Nucleotide_cyclase"/>
</dbReference>
<evidence type="ECO:0000256" key="4">
    <source>
        <dbReference type="SAM" id="Coils"/>
    </source>
</evidence>
<organism evidence="7 8">
    <name type="scientific">Mesorhizobium muleiense</name>
    <dbReference type="NCBI Taxonomy" id="1004279"/>
    <lineage>
        <taxon>Bacteria</taxon>
        <taxon>Pseudomonadati</taxon>
        <taxon>Pseudomonadota</taxon>
        <taxon>Alphaproteobacteria</taxon>
        <taxon>Hyphomicrobiales</taxon>
        <taxon>Phyllobacteriaceae</taxon>
        <taxon>Mesorhizobium</taxon>
    </lineage>
</organism>
<evidence type="ECO:0000313" key="7">
    <source>
        <dbReference type="EMBL" id="SDK77268.1"/>
    </source>
</evidence>
<keyword evidence="8" id="KW-1185">Reference proteome</keyword>
<dbReference type="PANTHER" id="PTHR19879:SF9">
    <property type="entry name" value="TRANSCRIPTION INITIATION FACTOR TFIID SUBUNIT 5"/>
    <property type="match status" value="1"/>
</dbReference>
<dbReference type="InterPro" id="IPR001054">
    <property type="entry name" value="A/G_cyclase"/>
</dbReference>
<feature type="coiled-coil region" evidence="4">
    <location>
        <begin position="639"/>
        <end position="688"/>
    </location>
</feature>
<dbReference type="Gene3D" id="3.30.70.1230">
    <property type="entry name" value="Nucleotide cyclase"/>
    <property type="match status" value="1"/>
</dbReference>
<feature type="repeat" description="WD" evidence="3">
    <location>
        <begin position="1420"/>
        <end position="1462"/>
    </location>
</feature>
<keyword evidence="2" id="KW-0677">Repeat</keyword>
<feature type="repeat" description="WD" evidence="3">
    <location>
        <begin position="1132"/>
        <end position="1167"/>
    </location>
</feature>
<dbReference type="InterPro" id="IPR020472">
    <property type="entry name" value="WD40_PAC1"/>
</dbReference>
<dbReference type="SUPFAM" id="SSF101908">
    <property type="entry name" value="Putative isomerase YbhE"/>
    <property type="match status" value="1"/>
</dbReference>
<evidence type="ECO:0000313" key="8">
    <source>
        <dbReference type="Proteomes" id="UP000198894"/>
    </source>
</evidence>
<dbReference type="PROSITE" id="PS50082">
    <property type="entry name" value="WD_REPEATS_2"/>
    <property type="match status" value="11"/>
</dbReference>
<dbReference type="Proteomes" id="UP000198894">
    <property type="component" value="Unassembled WGS sequence"/>
</dbReference>
<dbReference type="GO" id="GO:0009190">
    <property type="term" value="P:cyclic nucleotide biosynthetic process"/>
    <property type="evidence" value="ECO:0007669"/>
    <property type="project" value="InterPro"/>
</dbReference>
<feature type="repeat" description="WD" evidence="3">
    <location>
        <begin position="1265"/>
        <end position="1296"/>
    </location>
</feature>
<dbReference type="SMART" id="SM00320">
    <property type="entry name" value="WD40"/>
    <property type="match status" value="14"/>
</dbReference>
<feature type="repeat" description="WD" evidence="3">
    <location>
        <begin position="1378"/>
        <end position="1419"/>
    </location>
</feature>
<feature type="transmembrane region" description="Helical" evidence="5">
    <location>
        <begin position="701"/>
        <end position="721"/>
    </location>
</feature>
<dbReference type="PROSITE" id="PS00678">
    <property type="entry name" value="WD_REPEATS_1"/>
    <property type="match status" value="4"/>
</dbReference>
<evidence type="ECO:0000256" key="5">
    <source>
        <dbReference type="SAM" id="Phobius"/>
    </source>
</evidence>
<keyword evidence="4" id="KW-0175">Coiled coil</keyword>
<dbReference type="SUPFAM" id="SSF50998">
    <property type="entry name" value="Quinoprotein alcohol dehydrogenase-like"/>
    <property type="match status" value="2"/>
</dbReference>
<dbReference type="InterPro" id="IPR049052">
    <property type="entry name" value="nSTAND1"/>
</dbReference>
<evidence type="ECO:0000256" key="1">
    <source>
        <dbReference type="ARBA" id="ARBA00022574"/>
    </source>
</evidence>
<dbReference type="InterPro" id="IPR015943">
    <property type="entry name" value="WD40/YVTN_repeat-like_dom_sf"/>
</dbReference>
<dbReference type="PROSITE" id="PS50125">
    <property type="entry name" value="GUANYLATE_CYCLASE_2"/>
    <property type="match status" value="1"/>
</dbReference>
<feature type="transmembrane region" description="Helical" evidence="5">
    <location>
        <begin position="349"/>
        <end position="367"/>
    </location>
</feature>
<evidence type="ECO:0000259" key="6">
    <source>
        <dbReference type="PROSITE" id="PS50125"/>
    </source>
</evidence>
<feature type="repeat" description="WD" evidence="3">
    <location>
        <begin position="1046"/>
        <end position="1077"/>
    </location>
</feature>
<dbReference type="InterPro" id="IPR027417">
    <property type="entry name" value="P-loop_NTPase"/>
</dbReference>
<feature type="repeat" description="WD" evidence="3">
    <location>
        <begin position="818"/>
        <end position="859"/>
    </location>
</feature>
<dbReference type="Pfam" id="PF20703">
    <property type="entry name" value="nSTAND1"/>
    <property type="match status" value="1"/>
</dbReference>
<dbReference type="InterPro" id="IPR019775">
    <property type="entry name" value="WD40_repeat_CS"/>
</dbReference>
<keyword evidence="5" id="KW-0472">Membrane</keyword>
<feature type="repeat" description="WD" evidence="3">
    <location>
        <begin position="1221"/>
        <end position="1255"/>
    </location>
</feature>
<feature type="repeat" description="WD" evidence="3">
    <location>
        <begin position="1101"/>
        <end position="1131"/>
    </location>
</feature>
<accession>A0A1G9EMF3</accession>
<dbReference type="PROSITE" id="PS50294">
    <property type="entry name" value="WD_REPEATS_REGION"/>
    <property type="match status" value="5"/>
</dbReference>
<protein>
    <submittedName>
        <fullName evidence="7">WD40 repeat</fullName>
    </submittedName>
</protein>
<feature type="repeat" description="WD" evidence="3">
    <location>
        <begin position="1185"/>
        <end position="1214"/>
    </location>
</feature>
<dbReference type="GO" id="GO:0004016">
    <property type="term" value="F:adenylate cyclase activity"/>
    <property type="evidence" value="ECO:0007669"/>
    <property type="project" value="UniProtKB-ARBA"/>
</dbReference>
<sequence>MDRVHRRMATILAADAVGYSRLTGRDEEGTLATLRAHRQIIDRVIEQHEGRIFGSAGDSVIAEFASPVEAVRCATEIQFEVDKQNAELSEASRLRFRIGINLGDVVVEGDNLMGDGVNVAARLEALSHPGGMCISEAVYAQARDRLSLEFVDLGEHRVKNIARPVHAYRVPLASEEQVTSPFRGLNPFEFENADLFFGRTRAIADCIERLEQQAANGKAFLLIYGMSGSGKSSLLRAGLLPSITRPGAVAGINFWRRCLVRPSDGSDPVTSLAAGLLREDALPELGCEPAALARLCRSSPDRALALVRQAHAKAAAAAGSVPTRLRLIVAIDQMEELFTTEDEPAARAALLRFLAALAGSGLVWVIATIRSDFFHRCGEVPGFSELKDGLGSYELLPPSGPEIAQIIREPARAAGLRFEESPDRGRLDDVLRGAASADPRSLPLLEFVLDALYEAGREQRILTFAAYQALGGFEGAIARRADEVVDALPPDIQEELPVVLRALTTVRPGDEAVAARPALRAEVTGTPQRLALVEALVAARLLVSDEDAAGHVFVRVAHEALLSRWPRAGNIVNANRRFLEARARLMADAQRWHSDNRNQELLLPSGKRLAEGEELLQSRREEVDDQVIAYIEASSRAQKEREEKDRQGERALIEAAEAARRERLEREAERLEREAERLEREAERRTLAATAAGRLARRTRYAAIVATVLALIACAGAFFGFKGQQEATRQAELAEQSADKARSAEKDALAARDQALRNQSLSLSLLSKQTAASGDTETAILLALEALPKSGAKPARPHLFEAEAALFNALLAHRQTMVFKHDAEVTQAVFNRTGDRIVTASHDKTARIWDVSKGTEIAVLKGHRGPVERAGFSPDGRRVITAATDGTARIWDAASGEQRAVLESSGAYPTAVFDPNGERVLTEGLNVQASLWDARTGTKLLSVGSTGGASDIGDALADFNPDGRSFATSQARKVFVWNATDGTLIHEWNVGTWASMLTFSPDGSRLLVGSWGTISYSSLPALWDVGNGTEIARLAGHKSDTQLQGVIFSHGGRQIATVSLDGSARIWDGKSGTLLDVLGQETPNLKLADIGYDPYKEMNSAFSPDDRLLVTTSIDGPIRIWDVGRASLFTTIAGHDALIEHVEFSPVDSNTLLTASHDGTARLWDVNGILTTDLLHEYPPTFAVFSPDSVHLLTGGGDAKVHLWDVTTEREIAKFDTGEIVHSATFSPDGTRVATVSLAGRVLVWDVASKRQLATIKSPIGLRHIQFSPAGSLLAAGSGRGAALMWDAASGAKVATIPSSKTLPQVVFNRDGDLVFAATGSAGHLVKPDGTELKKLVGHERSITGAAFSPDGQLVATASLDHTARIWSVKDGRTVAILKGHSNELTTVSFSQDGRSVLTASRDGTVRTWGVPEGTERTVLRGHSGGVNSAQFSGNGLYVVTASFQDRTVRLWAAQSGRQMAVLVSPDEENKRPALTRAAFNSDGTRIVIVSHNEGVRVIRAFQTHQELIDFAKQTVPRELTACERRRFFLPVEGDVSACPS</sequence>
<dbReference type="CDD" id="cd00200">
    <property type="entry name" value="WD40"/>
    <property type="match status" value="2"/>
</dbReference>